<feature type="region of interest" description="Disordered" evidence="3">
    <location>
        <begin position="155"/>
        <end position="182"/>
    </location>
</feature>
<keyword evidence="7" id="KW-1185">Reference proteome</keyword>
<name>A0A0C9YAE0_9AGAR</name>
<keyword evidence="1 2" id="KW-0694">RNA-binding</keyword>
<dbReference type="PROSITE" id="PS50142">
    <property type="entry name" value="RNASE_3_2"/>
    <property type="match status" value="1"/>
</dbReference>
<proteinExistence type="predicted"/>
<dbReference type="SMART" id="SM00358">
    <property type="entry name" value="DSRM"/>
    <property type="match status" value="1"/>
</dbReference>
<evidence type="ECO:0000256" key="3">
    <source>
        <dbReference type="SAM" id="MobiDB-lite"/>
    </source>
</evidence>
<dbReference type="OrthoDB" id="3353871at2759"/>
<dbReference type="GO" id="GO:0006396">
    <property type="term" value="P:RNA processing"/>
    <property type="evidence" value="ECO:0007669"/>
    <property type="project" value="InterPro"/>
</dbReference>
<feature type="domain" description="DRBM" evidence="4">
    <location>
        <begin position="187"/>
        <end position="260"/>
    </location>
</feature>
<dbReference type="InterPro" id="IPR014720">
    <property type="entry name" value="dsRBD_dom"/>
</dbReference>
<dbReference type="SUPFAM" id="SSF69065">
    <property type="entry name" value="RNase III domain-like"/>
    <property type="match status" value="1"/>
</dbReference>
<dbReference type="CDD" id="cd10845">
    <property type="entry name" value="DSRM_RNAse_III_family"/>
    <property type="match status" value="1"/>
</dbReference>
<evidence type="ECO:0000259" key="4">
    <source>
        <dbReference type="PROSITE" id="PS50137"/>
    </source>
</evidence>
<evidence type="ECO:0000313" key="6">
    <source>
        <dbReference type="EMBL" id="KIK07227.1"/>
    </source>
</evidence>
<reference evidence="6 7" key="1">
    <citation type="submission" date="2014-04" db="EMBL/GenBank/DDBJ databases">
        <authorList>
            <consortium name="DOE Joint Genome Institute"/>
            <person name="Kuo A."/>
            <person name="Kohler A."/>
            <person name="Nagy L.G."/>
            <person name="Floudas D."/>
            <person name="Copeland A."/>
            <person name="Barry K.W."/>
            <person name="Cichocki N."/>
            <person name="Veneault-Fourrey C."/>
            <person name="LaButti K."/>
            <person name="Lindquist E.A."/>
            <person name="Lipzen A."/>
            <person name="Lundell T."/>
            <person name="Morin E."/>
            <person name="Murat C."/>
            <person name="Sun H."/>
            <person name="Tunlid A."/>
            <person name="Henrissat B."/>
            <person name="Grigoriev I.V."/>
            <person name="Hibbett D.S."/>
            <person name="Martin F."/>
            <person name="Nordberg H.P."/>
            <person name="Cantor M.N."/>
            <person name="Hua S.X."/>
        </authorList>
    </citation>
    <scope>NUCLEOTIDE SEQUENCE [LARGE SCALE GENOMIC DNA]</scope>
    <source>
        <strain evidence="6 7">LaAM-08-1</strain>
    </source>
</reference>
<evidence type="ECO:0000313" key="7">
    <source>
        <dbReference type="Proteomes" id="UP000054477"/>
    </source>
</evidence>
<dbReference type="GO" id="GO:0003723">
    <property type="term" value="F:RNA binding"/>
    <property type="evidence" value="ECO:0007669"/>
    <property type="project" value="UniProtKB-UniRule"/>
</dbReference>
<dbReference type="STRING" id="1095629.A0A0C9YAE0"/>
<accession>A0A0C9YAE0</accession>
<dbReference type="SUPFAM" id="SSF54768">
    <property type="entry name" value="dsRNA-binding domain-like"/>
    <property type="match status" value="1"/>
</dbReference>
<dbReference type="SMART" id="SM00535">
    <property type="entry name" value="RIBOc"/>
    <property type="match status" value="1"/>
</dbReference>
<dbReference type="AlphaFoldDB" id="A0A0C9YAE0"/>
<feature type="compositionally biased region" description="Pro residues" evidence="3">
    <location>
        <begin position="165"/>
        <end position="182"/>
    </location>
</feature>
<dbReference type="InterPro" id="IPR000999">
    <property type="entry name" value="RNase_III_dom"/>
</dbReference>
<dbReference type="HOGENOM" id="CLU_056047_1_0_1"/>
<dbReference type="InterPro" id="IPR036389">
    <property type="entry name" value="RNase_III_sf"/>
</dbReference>
<evidence type="ECO:0000259" key="5">
    <source>
        <dbReference type="PROSITE" id="PS50142"/>
    </source>
</evidence>
<dbReference type="Pfam" id="PF00035">
    <property type="entry name" value="dsrm"/>
    <property type="match status" value="1"/>
</dbReference>
<dbReference type="Proteomes" id="UP000054477">
    <property type="component" value="Unassembled WGS sequence"/>
</dbReference>
<feature type="domain" description="RNase III" evidence="5">
    <location>
        <begin position="1"/>
        <end position="129"/>
    </location>
</feature>
<organism evidence="6 7">
    <name type="scientific">Laccaria amethystina LaAM-08-1</name>
    <dbReference type="NCBI Taxonomy" id="1095629"/>
    <lineage>
        <taxon>Eukaryota</taxon>
        <taxon>Fungi</taxon>
        <taxon>Dikarya</taxon>
        <taxon>Basidiomycota</taxon>
        <taxon>Agaricomycotina</taxon>
        <taxon>Agaricomycetes</taxon>
        <taxon>Agaricomycetidae</taxon>
        <taxon>Agaricales</taxon>
        <taxon>Agaricineae</taxon>
        <taxon>Hydnangiaceae</taxon>
        <taxon>Laccaria</taxon>
    </lineage>
</organism>
<evidence type="ECO:0000256" key="2">
    <source>
        <dbReference type="PROSITE-ProRule" id="PRU00266"/>
    </source>
</evidence>
<dbReference type="GO" id="GO:0004525">
    <property type="term" value="F:ribonuclease III activity"/>
    <property type="evidence" value="ECO:0007669"/>
    <property type="project" value="InterPro"/>
</dbReference>
<dbReference type="Pfam" id="PF00636">
    <property type="entry name" value="Ribonuclease_3"/>
    <property type="match status" value="1"/>
</dbReference>
<protein>
    <submittedName>
        <fullName evidence="6">Uncharacterized protein</fullName>
    </submittedName>
</protein>
<evidence type="ECO:0000256" key="1">
    <source>
        <dbReference type="ARBA" id="ARBA00022884"/>
    </source>
</evidence>
<dbReference type="PROSITE" id="PS50137">
    <property type="entry name" value="DS_RBD"/>
    <property type="match status" value="1"/>
</dbReference>
<dbReference type="CDD" id="cd00593">
    <property type="entry name" value="RIBOc"/>
    <property type="match status" value="1"/>
</dbReference>
<gene>
    <name evidence="6" type="ORF">K443DRAFT_199963</name>
</gene>
<sequence length="264" mass="29304">MANLPPLPKIEGDIDLLLDVYTHSSLRFDGAPMNDDYGSTDRLVELGEKVLELVVTNHFYLEKPLLDSEQIQIKRAEALSDVNIDQWIDAYGLKGKLRFAPGNPELINNHKEMRKFFNTYVGALYIRNGMETIQGWISRLINPNSEMQYQVAPSFQKNGNSGYQSPPPPLTQPPPLPAFPPSPTTYGAISSLVSLALVNQTAAQKGYQVTYPAEQTGPPHQPTWTVKCCLNSQERGRGVGKSQKIAKEEAARQAWVSMGWGPHA</sequence>
<reference evidence="7" key="2">
    <citation type="submission" date="2015-01" db="EMBL/GenBank/DDBJ databases">
        <title>Evolutionary Origins and Diversification of the Mycorrhizal Mutualists.</title>
        <authorList>
            <consortium name="DOE Joint Genome Institute"/>
            <consortium name="Mycorrhizal Genomics Consortium"/>
            <person name="Kohler A."/>
            <person name="Kuo A."/>
            <person name="Nagy L.G."/>
            <person name="Floudas D."/>
            <person name="Copeland A."/>
            <person name="Barry K.W."/>
            <person name="Cichocki N."/>
            <person name="Veneault-Fourrey C."/>
            <person name="LaButti K."/>
            <person name="Lindquist E.A."/>
            <person name="Lipzen A."/>
            <person name="Lundell T."/>
            <person name="Morin E."/>
            <person name="Murat C."/>
            <person name="Riley R."/>
            <person name="Ohm R."/>
            <person name="Sun H."/>
            <person name="Tunlid A."/>
            <person name="Henrissat B."/>
            <person name="Grigoriev I.V."/>
            <person name="Hibbett D.S."/>
            <person name="Martin F."/>
        </authorList>
    </citation>
    <scope>NUCLEOTIDE SEQUENCE [LARGE SCALE GENOMIC DNA]</scope>
    <source>
        <strain evidence="7">LaAM-08-1</strain>
    </source>
</reference>
<dbReference type="Gene3D" id="3.30.160.20">
    <property type="match status" value="1"/>
</dbReference>
<dbReference type="Gene3D" id="1.10.1520.10">
    <property type="entry name" value="Ribonuclease III domain"/>
    <property type="match status" value="1"/>
</dbReference>
<dbReference type="EMBL" id="KN838548">
    <property type="protein sequence ID" value="KIK07227.1"/>
    <property type="molecule type" value="Genomic_DNA"/>
</dbReference>